<comment type="caution">
    <text evidence="1">The sequence shown here is derived from an EMBL/GenBank/DDBJ whole genome shotgun (WGS) entry which is preliminary data.</text>
</comment>
<dbReference type="EMBL" id="VSRR010003349">
    <property type="protein sequence ID" value="MPC35807.1"/>
    <property type="molecule type" value="Genomic_DNA"/>
</dbReference>
<evidence type="ECO:0000313" key="1">
    <source>
        <dbReference type="EMBL" id="MPC35807.1"/>
    </source>
</evidence>
<organism evidence="1 2">
    <name type="scientific">Portunus trituberculatus</name>
    <name type="common">Swimming crab</name>
    <name type="synonym">Neptunus trituberculatus</name>
    <dbReference type="NCBI Taxonomy" id="210409"/>
    <lineage>
        <taxon>Eukaryota</taxon>
        <taxon>Metazoa</taxon>
        <taxon>Ecdysozoa</taxon>
        <taxon>Arthropoda</taxon>
        <taxon>Crustacea</taxon>
        <taxon>Multicrustacea</taxon>
        <taxon>Malacostraca</taxon>
        <taxon>Eumalacostraca</taxon>
        <taxon>Eucarida</taxon>
        <taxon>Decapoda</taxon>
        <taxon>Pleocyemata</taxon>
        <taxon>Brachyura</taxon>
        <taxon>Eubrachyura</taxon>
        <taxon>Portunoidea</taxon>
        <taxon>Portunidae</taxon>
        <taxon>Portuninae</taxon>
        <taxon>Portunus</taxon>
    </lineage>
</organism>
<dbReference type="OrthoDB" id="6381344at2759"/>
<sequence length="80" mass="8981">MYPSTEGVKGHRLFTENKLVFPVECPVLLELSESIEFGPFVSPLCLPIFRTFNPNFLIGGSITYWSASGDTKCEYSFVLI</sequence>
<evidence type="ECO:0000313" key="2">
    <source>
        <dbReference type="Proteomes" id="UP000324222"/>
    </source>
</evidence>
<dbReference type="AlphaFoldDB" id="A0A5B7ERC9"/>
<proteinExistence type="predicted"/>
<gene>
    <name evidence="1" type="ORF">E2C01_029243</name>
</gene>
<reference evidence="1 2" key="1">
    <citation type="submission" date="2019-05" db="EMBL/GenBank/DDBJ databases">
        <title>Another draft genome of Portunus trituberculatus and its Hox gene families provides insights of decapod evolution.</title>
        <authorList>
            <person name="Jeong J.-H."/>
            <person name="Song I."/>
            <person name="Kim S."/>
            <person name="Choi T."/>
            <person name="Kim D."/>
            <person name="Ryu S."/>
            <person name="Kim W."/>
        </authorList>
    </citation>
    <scope>NUCLEOTIDE SEQUENCE [LARGE SCALE GENOMIC DNA]</scope>
    <source>
        <tissue evidence="1">Muscle</tissue>
    </source>
</reference>
<name>A0A5B7ERC9_PORTR</name>
<protein>
    <submittedName>
        <fullName evidence="1">Uncharacterized protein</fullName>
    </submittedName>
</protein>
<dbReference type="Proteomes" id="UP000324222">
    <property type="component" value="Unassembled WGS sequence"/>
</dbReference>
<keyword evidence="2" id="KW-1185">Reference proteome</keyword>
<accession>A0A5B7ERC9</accession>